<dbReference type="GO" id="GO:0008760">
    <property type="term" value="F:UDP-N-acetylglucosamine 1-carboxyvinyltransferase activity"/>
    <property type="evidence" value="ECO:0007669"/>
    <property type="project" value="UniProtKB-UniRule"/>
</dbReference>
<proteinExistence type="inferred from homology"/>
<feature type="domain" description="Enolpyruvate transferase" evidence="13">
    <location>
        <begin position="7"/>
        <end position="409"/>
    </location>
</feature>
<dbReference type="RefSeq" id="WP_006308839.1">
    <property type="nucleotide sequence ID" value="NZ_ARZA01000066.1"/>
</dbReference>
<dbReference type="SUPFAM" id="SSF55205">
    <property type="entry name" value="EPT/RTPC-like"/>
    <property type="match status" value="1"/>
</dbReference>
<keyword evidence="6 12" id="KW-0133">Cell shape</keyword>
<evidence type="ECO:0000256" key="12">
    <source>
        <dbReference type="HAMAP-Rule" id="MF_00111"/>
    </source>
</evidence>
<keyword evidence="15" id="KW-1185">Reference proteome</keyword>
<keyword evidence="4 12" id="KW-0132">Cell division</keyword>
<dbReference type="Pfam" id="PF00275">
    <property type="entry name" value="EPSP_synthase"/>
    <property type="match status" value="1"/>
</dbReference>
<evidence type="ECO:0000256" key="10">
    <source>
        <dbReference type="ARBA" id="ARBA00038367"/>
    </source>
</evidence>
<name>R1AX61_9FIRM</name>
<dbReference type="CDD" id="cd01555">
    <property type="entry name" value="UdpNAET"/>
    <property type="match status" value="1"/>
</dbReference>
<dbReference type="InterPro" id="IPR013792">
    <property type="entry name" value="RNA3'P_cycl/enolpyr_Trfase_a/b"/>
</dbReference>
<comment type="catalytic activity">
    <reaction evidence="11 12">
        <text>phosphoenolpyruvate + UDP-N-acetyl-alpha-D-glucosamine = UDP-N-acetyl-3-O-(1-carboxyvinyl)-alpha-D-glucosamine + phosphate</text>
        <dbReference type="Rhea" id="RHEA:18681"/>
        <dbReference type="ChEBI" id="CHEBI:43474"/>
        <dbReference type="ChEBI" id="CHEBI:57705"/>
        <dbReference type="ChEBI" id="CHEBI:58702"/>
        <dbReference type="ChEBI" id="CHEBI:68483"/>
        <dbReference type="EC" id="2.5.1.7"/>
    </reaction>
</comment>
<dbReference type="AlphaFoldDB" id="R1AX61"/>
<dbReference type="Proteomes" id="UP000013378">
    <property type="component" value="Unassembled WGS sequence"/>
</dbReference>
<feature type="modified residue" description="2-(S-cysteinyl)pyruvic acid O-phosphothioketal" evidence="12">
    <location>
        <position position="116"/>
    </location>
</feature>
<feature type="active site" description="Proton donor" evidence="12">
    <location>
        <position position="116"/>
    </location>
</feature>
<evidence type="ECO:0000256" key="2">
    <source>
        <dbReference type="ARBA" id="ARBA00004752"/>
    </source>
</evidence>
<gene>
    <name evidence="12" type="primary">murA</name>
    <name evidence="14" type="ORF">L21TH_0616</name>
</gene>
<dbReference type="InterPro" id="IPR005750">
    <property type="entry name" value="UDP_GlcNAc_COvinyl_MurA"/>
</dbReference>
<sequence>MSKYIIKGGNRLVGEVFVDGAKNAVLPILASTVILDNVSTMFNVPNLRDVEMMIKILRSIGCKAKRIDNMVTVDSRALNKIDVPEDLVRQMRSSIILMGAMLSRCGEVTISYPGGCEIGPRPIDLHLKALKEMGVSIEEAHGFIHCKAEELKGCEIQLDYPSVGATENIILAAVRAKGTTIIRNAAREPELQDLQKFLNAAGCKVYGAGTSVVRVEGIENTKSLSTVEHTVIPDRIVAGTYMVASAITGGEVILKNIEVEHIQSIIAILREAGCMVYSNCTTLKIIGPKNILPLESVRTLPYPGFPTDMQAQVMAMLTLAKGTSVICETIFENRFKHVEELVRMGANIKTIGKVAVVKGVKELTGANVSAKDLRGGASLVLAGLAAKGVTKVNNIYHIERGYDDFHKKLASLGADIKKE</sequence>
<dbReference type="PANTHER" id="PTHR43783">
    <property type="entry name" value="UDP-N-ACETYLGLUCOSAMINE 1-CARBOXYVINYLTRANSFERASE"/>
    <property type="match status" value="1"/>
</dbReference>
<accession>R1AX61</accession>
<evidence type="ECO:0000313" key="14">
    <source>
        <dbReference type="EMBL" id="EOD01262.1"/>
    </source>
</evidence>
<dbReference type="GO" id="GO:0008360">
    <property type="term" value="P:regulation of cell shape"/>
    <property type="evidence" value="ECO:0007669"/>
    <property type="project" value="UniProtKB-KW"/>
</dbReference>
<evidence type="ECO:0000256" key="4">
    <source>
        <dbReference type="ARBA" id="ARBA00022618"/>
    </source>
</evidence>
<evidence type="ECO:0000259" key="13">
    <source>
        <dbReference type="Pfam" id="PF00275"/>
    </source>
</evidence>
<comment type="similarity">
    <text evidence="10 12">Belongs to the EPSP synthase family. MurA subfamily.</text>
</comment>
<dbReference type="GO" id="GO:0019277">
    <property type="term" value="P:UDP-N-acetylgalactosamine biosynthetic process"/>
    <property type="evidence" value="ECO:0007669"/>
    <property type="project" value="InterPro"/>
</dbReference>
<evidence type="ECO:0000256" key="5">
    <source>
        <dbReference type="ARBA" id="ARBA00022679"/>
    </source>
</evidence>
<feature type="binding site" evidence="12">
    <location>
        <begin position="121"/>
        <end position="125"/>
    </location>
    <ligand>
        <name>UDP-N-acetyl-alpha-D-glucosamine</name>
        <dbReference type="ChEBI" id="CHEBI:57705"/>
    </ligand>
</feature>
<dbReference type="UniPathway" id="UPA00219"/>
<evidence type="ECO:0000256" key="11">
    <source>
        <dbReference type="ARBA" id="ARBA00047527"/>
    </source>
</evidence>
<keyword evidence="9 12" id="KW-0961">Cell wall biogenesis/degradation</keyword>
<dbReference type="InterPro" id="IPR001986">
    <property type="entry name" value="Enolpyruvate_Tfrase_dom"/>
</dbReference>
<protein>
    <recommendedName>
        <fullName evidence="12">UDP-N-acetylglucosamine 1-carboxyvinyltransferase</fullName>
        <ecNumber evidence="12">2.5.1.7</ecNumber>
    </recommendedName>
    <alternativeName>
        <fullName evidence="12">Enoylpyruvate transferase</fullName>
    </alternativeName>
    <alternativeName>
        <fullName evidence="12">UDP-N-acetylglucosamine enolpyruvyl transferase</fullName>
        <shortName evidence="12">EPT</shortName>
    </alternativeName>
</protein>
<dbReference type="eggNOG" id="COG0766">
    <property type="taxonomic scope" value="Bacteria"/>
</dbReference>
<evidence type="ECO:0000256" key="9">
    <source>
        <dbReference type="ARBA" id="ARBA00023316"/>
    </source>
</evidence>
<dbReference type="PATRIC" id="fig|1304284.3.peg.605"/>
<comment type="subcellular location">
    <subcellularLocation>
        <location evidence="1 12">Cytoplasm</location>
    </subcellularLocation>
</comment>
<feature type="binding site" evidence="12">
    <location>
        <position position="330"/>
    </location>
    <ligand>
        <name>UDP-N-acetyl-alpha-D-glucosamine</name>
        <dbReference type="ChEBI" id="CHEBI:57705"/>
    </ligand>
</feature>
<keyword evidence="3 12" id="KW-0963">Cytoplasm</keyword>
<evidence type="ECO:0000256" key="7">
    <source>
        <dbReference type="ARBA" id="ARBA00022984"/>
    </source>
</evidence>
<dbReference type="Gene3D" id="3.65.10.10">
    <property type="entry name" value="Enolpyruvate transferase domain"/>
    <property type="match status" value="2"/>
</dbReference>
<dbReference type="STRING" id="1304284.L21TH_0616"/>
<evidence type="ECO:0000256" key="6">
    <source>
        <dbReference type="ARBA" id="ARBA00022960"/>
    </source>
</evidence>
<comment type="function">
    <text evidence="12">Cell wall formation. Adds enolpyruvyl to UDP-N-acetylglucosamine.</text>
</comment>
<keyword evidence="12" id="KW-0670">Pyruvate</keyword>
<comment type="caution">
    <text evidence="14">The sequence shown here is derived from an EMBL/GenBank/DDBJ whole genome shotgun (WGS) entry which is preliminary data.</text>
</comment>
<evidence type="ECO:0000256" key="1">
    <source>
        <dbReference type="ARBA" id="ARBA00004496"/>
    </source>
</evidence>
<evidence type="ECO:0000256" key="3">
    <source>
        <dbReference type="ARBA" id="ARBA00022490"/>
    </source>
</evidence>
<feature type="binding site" evidence="12">
    <location>
        <position position="92"/>
    </location>
    <ligand>
        <name>UDP-N-acetyl-alpha-D-glucosamine</name>
        <dbReference type="ChEBI" id="CHEBI:57705"/>
    </ligand>
</feature>
<dbReference type="PANTHER" id="PTHR43783:SF1">
    <property type="entry name" value="UDP-N-ACETYLGLUCOSAMINE 1-CARBOXYVINYLTRANSFERASE"/>
    <property type="match status" value="1"/>
</dbReference>
<reference evidence="14 15" key="1">
    <citation type="journal article" date="2015" name="Geomicrobiol. J.">
        <title>Caldisalinibacter kiritimatiensis gen. nov., sp. nov., a moderately thermohalophilic thiosulfate-reducing bacterium from a hypersaline microbial mat.</title>
        <authorList>
            <person name="Ben Hania W."/>
            <person name="Joseph M."/>
            <person name="Fiebig A."/>
            <person name="Bunk B."/>
            <person name="Klenk H.-P."/>
            <person name="Fardeau M.-L."/>
            <person name="Spring S."/>
        </authorList>
    </citation>
    <scope>NUCLEOTIDE SEQUENCE [LARGE SCALE GENOMIC DNA]</scope>
    <source>
        <strain evidence="14 15">L21-TH-D2</strain>
    </source>
</reference>
<evidence type="ECO:0000313" key="15">
    <source>
        <dbReference type="Proteomes" id="UP000013378"/>
    </source>
</evidence>
<dbReference type="EMBL" id="ARZA01000066">
    <property type="protein sequence ID" value="EOD01262.1"/>
    <property type="molecule type" value="Genomic_DNA"/>
</dbReference>
<dbReference type="InterPro" id="IPR050068">
    <property type="entry name" value="MurA_subfamily"/>
</dbReference>
<dbReference type="InterPro" id="IPR036968">
    <property type="entry name" value="Enolpyruvate_Tfrase_sf"/>
</dbReference>
<dbReference type="GO" id="GO:0005737">
    <property type="term" value="C:cytoplasm"/>
    <property type="evidence" value="ECO:0007669"/>
    <property type="project" value="UniProtKB-SubCell"/>
</dbReference>
<dbReference type="HAMAP" id="MF_00111">
    <property type="entry name" value="MurA"/>
    <property type="match status" value="1"/>
</dbReference>
<dbReference type="GO" id="GO:0071555">
    <property type="term" value="P:cell wall organization"/>
    <property type="evidence" value="ECO:0007669"/>
    <property type="project" value="UniProtKB-KW"/>
</dbReference>
<comment type="caution">
    <text evidence="12">Lacks conserved residue(s) required for the propagation of feature annotation.</text>
</comment>
<dbReference type="OrthoDB" id="9803760at2"/>
<keyword evidence="7 12" id="KW-0573">Peptidoglycan synthesis</keyword>
<dbReference type="GO" id="GO:0009252">
    <property type="term" value="P:peptidoglycan biosynthetic process"/>
    <property type="evidence" value="ECO:0007669"/>
    <property type="project" value="UniProtKB-UniRule"/>
</dbReference>
<dbReference type="GO" id="GO:0051301">
    <property type="term" value="P:cell division"/>
    <property type="evidence" value="ECO:0007669"/>
    <property type="project" value="UniProtKB-KW"/>
</dbReference>
<dbReference type="NCBIfam" id="NF006873">
    <property type="entry name" value="PRK09369.1"/>
    <property type="match status" value="1"/>
</dbReference>
<organism evidence="14 15">
    <name type="scientific">Caldisalinibacter kiritimatiensis</name>
    <dbReference type="NCBI Taxonomy" id="1304284"/>
    <lineage>
        <taxon>Bacteria</taxon>
        <taxon>Bacillati</taxon>
        <taxon>Bacillota</taxon>
        <taxon>Tissierellia</taxon>
        <taxon>Tissierellales</taxon>
        <taxon>Thermohalobacteraceae</taxon>
        <taxon>Caldisalinibacter</taxon>
    </lineage>
</organism>
<dbReference type="EC" id="2.5.1.7" evidence="12"/>
<keyword evidence="5 12" id="KW-0808">Transferase</keyword>
<feature type="binding site" evidence="12">
    <location>
        <begin position="22"/>
        <end position="23"/>
    </location>
    <ligand>
        <name>phosphoenolpyruvate</name>
        <dbReference type="ChEBI" id="CHEBI:58702"/>
    </ligand>
</feature>
<evidence type="ECO:0000256" key="8">
    <source>
        <dbReference type="ARBA" id="ARBA00023306"/>
    </source>
</evidence>
<dbReference type="NCBIfam" id="TIGR01072">
    <property type="entry name" value="murA"/>
    <property type="match status" value="1"/>
</dbReference>
<keyword evidence="8 12" id="KW-0131">Cell cycle</keyword>
<comment type="pathway">
    <text evidence="2 12">Cell wall biogenesis; peptidoglycan biosynthesis.</text>
</comment>
<feature type="binding site" evidence="12">
    <location>
        <position position="308"/>
    </location>
    <ligand>
        <name>UDP-N-acetyl-alpha-D-glucosamine</name>
        <dbReference type="ChEBI" id="CHEBI:57705"/>
    </ligand>
</feature>